<protein>
    <submittedName>
        <fullName evidence="6">PQ loop repeat-containing protein</fullName>
    </submittedName>
</protein>
<feature type="transmembrane region" description="Helical" evidence="5">
    <location>
        <begin position="138"/>
        <end position="159"/>
    </location>
</feature>
<evidence type="ECO:0000256" key="2">
    <source>
        <dbReference type="ARBA" id="ARBA00022692"/>
    </source>
</evidence>
<name>A0A146KCJ0_9EUKA</name>
<evidence type="ECO:0000256" key="5">
    <source>
        <dbReference type="SAM" id="Phobius"/>
    </source>
</evidence>
<dbReference type="SMART" id="SM00679">
    <property type="entry name" value="CTNS"/>
    <property type="match status" value="2"/>
</dbReference>
<evidence type="ECO:0000256" key="1">
    <source>
        <dbReference type="ARBA" id="ARBA00004141"/>
    </source>
</evidence>
<feature type="non-terminal residue" evidence="6">
    <location>
        <position position="280"/>
    </location>
</feature>
<feature type="transmembrane region" description="Helical" evidence="5">
    <location>
        <begin position="171"/>
        <end position="189"/>
    </location>
</feature>
<dbReference type="InterPro" id="IPR006603">
    <property type="entry name" value="PQ-loop_rpt"/>
</dbReference>
<reference evidence="6" key="1">
    <citation type="submission" date="2015-07" db="EMBL/GenBank/DDBJ databases">
        <title>Adaptation to a free-living lifestyle via gene acquisitions in the diplomonad Trepomonas sp. PC1.</title>
        <authorList>
            <person name="Xu F."/>
            <person name="Jerlstrom-Hultqvist J."/>
            <person name="Kolisko M."/>
            <person name="Simpson A.G.B."/>
            <person name="Roger A.J."/>
            <person name="Svard S.G."/>
            <person name="Andersson J.O."/>
        </authorList>
    </citation>
    <scope>NUCLEOTIDE SEQUENCE</scope>
    <source>
        <strain evidence="6">PC1</strain>
    </source>
</reference>
<feature type="non-terminal residue" evidence="6">
    <location>
        <position position="1"/>
    </location>
</feature>
<comment type="subcellular location">
    <subcellularLocation>
        <location evidence="1">Membrane</location>
        <topology evidence="1">Multi-pass membrane protein</topology>
    </subcellularLocation>
</comment>
<feature type="transmembrane region" description="Helical" evidence="5">
    <location>
        <begin position="201"/>
        <end position="222"/>
    </location>
</feature>
<dbReference type="PANTHER" id="PTHR16201">
    <property type="entry name" value="SEVEN TRANSMEMBRANE PROTEIN 1-RELATED"/>
    <property type="match status" value="1"/>
</dbReference>
<dbReference type="AlphaFoldDB" id="A0A146KCJ0"/>
<keyword evidence="3 5" id="KW-1133">Transmembrane helix</keyword>
<dbReference type="Gene3D" id="1.20.1280.290">
    <property type="match status" value="2"/>
</dbReference>
<feature type="transmembrane region" description="Helical" evidence="5">
    <location>
        <begin position="30"/>
        <end position="49"/>
    </location>
</feature>
<feature type="transmembrane region" description="Helical" evidence="5">
    <location>
        <begin position="101"/>
        <end position="118"/>
    </location>
</feature>
<evidence type="ECO:0000313" key="6">
    <source>
        <dbReference type="EMBL" id="JAP93634.1"/>
    </source>
</evidence>
<organism evidence="6">
    <name type="scientific">Trepomonas sp. PC1</name>
    <dbReference type="NCBI Taxonomy" id="1076344"/>
    <lineage>
        <taxon>Eukaryota</taxon>
        <taxon>Metamonada</taxon>
        <taxon>Diplomonadida</taxon>
        <taxon>Hexamitidae</taxon>
        <taxon>Hexamitinae</taxon>
        <taxon>Trepomonas</taxon>
    </lineage>
</organism>
<gene>
    <name evidence="6" type="ORF">TPC1_14015</name>
</gene>
<dbReference type="PANTHER" id="PTHR16201:SF11">
    <property type="entry name" value="PQ-LOOP REPEAT-CONTAINING PROTEIN"/>
    <property type="match status" value="1"/>
</dbReference>
<proteinExistence type="predicted"/>
<feature type="transmembrane region" description="Helical" evidence="5">
    <location>
        <begin position="234"/>
        <end position="255"/>
    </location>
</feature>
<dbReference type="InterPro" id="IPR051415">
    <property type="entry name" value="LAAT-1"/>
</dbReference>
<dbReference type="EMBL" id="GDID01002972">
    <property type="protein sequence ID" value="JAP93634.1"/>
    <property type="molecule type" value="Transcribed_RNA"/>
</dbReference>
<evidence type="ECO:0000256" key="4">
    <source>
        <dbReference type="ARBA" id="ARBA00023136"/>
    </source>
</evidence>
<evidence type="ECO:0000256" key="3">
    <source>
        <dbReference type="ARBA" id="ARBA00022989"/>
    </source>
</evidence>
<keyword evidence="4 5" id="KW-0472">Membrane</keyword>
<sequence length="280" mass="32148">KDPCCAEINTCETDPFNYTKHLIDVDTTSIVMGFVLIVGTFISVIPQIIKLHQTKNVDGVSFMMLFMASFNQWTQSQSYLIGEYSKIMACYNTSECWTNLISLYQAVSLFITYQYLTVEFLFYEFKRKQYDTQFKKDFILYCIFLIYFVASIPATIIPGYTYGSCNTTMKVFGTIYSVSSGAIAAFQWIPQIIQTYKLKSAGSFSILAMCIQCPGCLLSLIITITTNNPWYTCISWTASFLLELLLCILLIFYTIKNKKYQQIEDENTNLIKQDEEVQDS</sequence>
<dbReference type="Pfam" id="PF04193">
    <property type="entry name" value="PQ-loop"/>
    <property type="match status" value="2"/>
</dbReference>
<accession>A0A146KCJ0</accession>
<dbReference type="GO" id="GO:0016020">
    <property type="term" value="C:membrane"/>
    <property type="evidence" value="ECO:0007669"/>
    <property type="project" value="UniProtKB-SubCell"/>
</dbReference>
<keyword evidence="2 5" id="KW-0812">Transmembrane</keyword>